<proteinExistence type="inferred from homology"/>
<keyword evidence="6 8" id="KW-1133">Transmembrane helix</keyword>
<dbReference type="NCBIfam" id="TIGR00842">
    <property type="entry name" value="bcct"/>
    <property type="match status" value="1"/>
</dbReference>
<evidence type="ECO:0000256" key="7">
    <source>
        <dbReference type="ARBA" id="ARBA00023136"/>
    </source>
</evidence>
<feature type="transmembrane region" description="Helical" evidence="8">
    <location>
        <begin position="249"/>
        <end position="267"/>
    </location>
</feature>
<dbReference type="PANTHER" id="PTHR30047">
    <property type="entry name" value="HIGH-AFFINITY CHOLINE TRANSPORT PROTEIN-RELATED"/>
    <property type="match status" value="1"/>
</dbReference>
<feature type="transmembrane region" description="Helical" evidence="8">
    <location>
        <begin position="279"/>
        <end position="299"/>
    </location>
</feature>
<keyword evidence="10" id="KW-1185">Reference proteome</keyword>
<dbReference type="InterPro" id="IPR000060">
    <property type="entry name" value="BCCT_transptr"/>
</dbReference>
<name>S0G433_9BACT</name>
<accession>S0G433</accession>
<dbReference type="EMBL" id="APJX01000003">
    <property type="protein sequence ID" value="EMS80269.1"/>
    <property type="molecule type" value="Genomic_DNA"/>
</dbReference>
<feature type="transmembrane region" description="Helical" evidence="8">
    <location>
        <begin position="492"/>
        <end position="516"/>
    </location>
</feature>
<evidence type="ECO:0000256" key="3">
    <source>
        <dbReference type="ARBA" id="ARBA00022448"/>
    </source>
</evidence>
<evidence type="ECO:0000256" key="8">
    <source>
        <dbReference type="SAM" id="Phobius"/>
    </source>
</evidence>
<comment type="subcellular location">
    <subcellularLocation>
        <location evidence="1">Cell membrane</location>
        <topology evidence="1">Multi-pass membrane protein</topology>
    </subcellularLocation>
</comment>
<feature type="transmembrane region" description="Helical" evidence="8">
    <location>
        <begin position="113"/>
        <end position="133"/>
    </location>
</feature>
<keyword evidence="5 8" id="KW-0812">Transmembrane</keyword>
<keyword evidence="7 8" id="KW-0472">Membrane</keyword>
<organism evidence="9 10">
    <name type="scientific">Desulfotignum phosphitoxidans DSM 13687</name>
    <dbReference type="NCBI Taxonomy" id="1286635"/>
    <lineage>
        <taxon>Bacteria</taxon>
        <taxon>Pseudomonadati</taxon>
        <taxon>Thermodesulfobacteriota</taxon>
        <taxon>Desulfobacteria</taxon>
        <taxon>Desulfobacterales</taxon>
        <taxon>Desulfobacteraceae</taxon>
        <taxon>Desulfotignum</taxon>
    </lineage>
</organism>
<evidence type="ECO:0000256" key="1">
    <source>
        <dbReference type="ARBA" id="ARBA00004651"/>
    </source>
</evidence>
<evidence type="ECO:0000313" key="9">
    <source>
        <dbReference type="EMBL" id="EMS80269.1"/>
    </source>
</evidence>
<dbReference type="AlphaFoldDB" id="S0G433"/>
<feature type="transmembrane region" description="Helical" evidence="8">
    <location>
        <begin position="73"/>
        <end position="92"/>
    </location>
</feature>
<feature type="transmembrane region" description="Helical" evidence="8">
    <location>
        <begin position="35"/>
        <end position="53"/>
    </location>
</feature>
<comment type="caution">
    <text evidence="9">The sequence shown here is derived from an EMBL/GenBank/DDBJ whole genome shotgun (WGS) entry which is preliminary data.</text>
</comment>
<evidence type="ECO:0000256" key="2">
    <source>
        <dbReference type="ARBA" id="ARBA00005658"/>
    </source>
</evidence>
<evidence type="ECO:0000256" key="6">
    <source>
        <dbReference type="ARBA" id="ARBA00022989"/>
    </source>
</evidence>
<feature type="transmembrane region" description="Helical" evidence="8">
    <location>
        <begin position="418"/>
        <end position="446"/>
    </location>
</feature>
<protein>
    <submittedName>
        <fullName evidence="9">Choline/glycine/betaine transporter OpuD</fullName>
    </submittedName>
</protein>
<feature type="transmembrane region" description="Helical" evidence="8">
    <location>
        <begin position="467"/>
        <end position="486"/>
    </location>
</feature>
<comment type="similarity">
    <text evidence="2">Belongs to the BCCT transporter (TC 2.A.15) family.</text>
</comment>
<feature type="transmembrane region" description="Helical" evidence="8">
    <location>
        <begin position="372"/>
        <end position="398"/>
    </location>
</feature>
<gene>
    <name evidence="9" type="primary">opuD</name>
    <name evidence="9" type="ORF">Dpo_3c04140</name>
</gene>
<feature type="transmembrane region" description="Helical" evidence="8">
    <location>
        <begin position="213"/>
        <end position="237"/>
    </location>
</feature>
<reference evidence="9 10" key="1">
    <citation type="journal article" date="2013" name="Genome Announc.">
        <title>Draft Genome Sequence of Desulfotignum phosphitoxidans DSM 13687 Strain FiPS-3.</title>
        <authorList>
            <person name="Poehlein A."/>
            <person name="Daniel R."/>
            <person name="Simeonova D.D."/>
        </authorList>
    </citation>
    <scope>NUCLEOTIDE SEQUENCE [LARGE SCALE GENOMIC DNA]</scope>
    <source>
        <strain evidence="9 10">DSM 13687</strain>
    </source>
</reference>
<sequence length="526" mass="57956">MEQTSVAKDRSDMLTRDEKPGSVLERFLGKTDHQLFWITLVIFIIIAGLGVMAPDRLAAALQVLQAFITTHFTWYYLLFTAACLGFSLWAAAGPYAKLKLGKDDDEPEFSTMAWLAMLFSAGIGLGFIFWGIAEPLYHYMQTPYGAEPGSAEAVPVALQISYLHWGFHPWSLYAVGGLGIAYFSFRHDQPMTIATSLYGILGEKTETSPWSKLANLVTAFATIAGISTALGLGILSIKFGMTHITGIEMTPGVTVFVLILFMAAYIASSVSGLKRGLKYMSLINLWLAFAVIAFIFFAGPTLQLLDLFTDSVGHYLTNFVTMTFWSDSMDQAFDGKWLGWWTVFYWAFWIAWVPFVGGFIARISRGRTVREFILWVVLIPSIVMFICFDIFGGAAILAERSGAVELWKAVQADMGSGIFMLLTAYPFGFLASIMIFVSLIIFLITSADSASFLVAMLMSKGELEPKAGMKIVWGVVLGSLSIILLQSDGLKALQTASIVCALPFTLVMIAMMVSMVKGFRKDRAKE</sequence>
<dbReference type="Proteomes" id="UP000014216">
    <property type="component" value="Unassembled WGS sequence"/>
</dbReference>
<feature type="transmembrane region" description="Helical" evidence="8">
    <location>
        <begin position="338"/>
        <end position="360"/>
    </location>
</feature>
<dbReference type="RefSeq" id="WP_006965634.1">
    <property type="nucleotide sequence ID" value="NZ_APJX01000003.1"/>
</dbReference>
<dbReference type="PANTHER" id="PTHR30047:SF7">
    <property type="entry name" value="HIGH-AFFINITY CHOLINE TRANSPORT PROTEIN"/>
    <property type="match status" value="1"/>
</dbReference>
<keyword evidence="4" id="KW-1003">Cell membrane</keyword>
<dbReference type="GO" id="GO:0005886">
    <property type="term" value="C:plasma membrane"/>
    <property type="evidence" value="ECO:0007669"/>
    <property type="project" value="UniProtKB-SubCell"/>
</dbReference>
<evidence type="ECO:0000256" key="4">
    <source>
        <dbReference type="ARBA" id="ARBA00022475"/>
    </source>
</evidence>
<feature type="transmembrane region" description="Helical" evidence="8">
    <location>
        <begin position="167"/>
        <end position="185"/>
    </location>
</feature>
<evidence type="ECO:0000256" key="5">
    <source>
        <dbReference type="ARBA" id="ARBA00022692"/>
    </source>
</evidence>
<dbReference type="Pfam" id="PF02028">
    <property type="entry name" value="BCCT"/>
    <property type="match status" value="1"/>
</dbReference>
<evidence type="ECO:0000313" key="10">
    <source>
        <dbReference type="Proteomes" id="UP000014216"/>
    </source>
</evidence>
<dbReference type="GO" id="GO:0022857">
    <property type="term" value="F:transmembrane transporter activity"/>
    <property type="evidence" value="ECO:0007669"/>
    <property type="project" value="InterPro"/>
</dbReference>
<keyword evidence="3" id="KW-0813">Transport</keyword>